<sequence length="155" mass="17873">MFNVVFHHGGEFVRLNDGDTIYMIRNNDDAYNFVAYACATEVDGKMFVEHDITNIEDERTAATVDGFDGIDVSLPINEGTIVIGLLTGSKKKKWEDDEYVSDELDRYDPNVSDDDNGPKFEKFRKDQLNRSFKFKWGMQFNSLDDLERQIMSGQY</sequence>
<evidence type="ECO:0000313" key="2">
    <source>
        <dbReference type="Proteomes" id="UP001058974"/>
    </source>
</evidence>
<accession>A0A9D5ABY3</accession>
<protein>
    <submittedName>
        <fullName evidence="1">Uncharacterized protein</fullName>
    </submittedName>
</protein>
<comment type="caution">
    <text evidence="1">The sequence shown here is derived from an EMBL/GenBank/DDBJ whole genome shotgun (WGS) entry which is preliminary data.</text>
</comment>
<gene>
    <name evidence="1" type="ORF">KIW84_052433</name>
</gene>
<dbReference type="AlphaFoldDB" id="A0A9D5ABY3"/>
<reference evidence="1 2" key="1">
    <citation type="journal article" date="2022" name="Nat. Genet.">
        <title>Improved pea reference genome and pan-genome highlight genomic features and evolutionary characteristics.</title>
        <authorList>
            <person name="Yang T."/>
            <person name="Liu R."/>
            <person name="Luo Y."/>
            <person name="Hu S."/>
            <person name="Wang D."/>
            <person name="Wang C."/>
            <person name="Pandey M.K."/>
            <person name="Ge S."/>
            <person name="Xu Q."/>
            <person name="Li N."/>
            <person name="Li G."/>
            <person name="Huang Y."/>
            <person name="Saxena R.K."/>
            <person name="Ji Y."/>
            <person name="Li M."/>
            <person name="Yan X."/>
            <person name="He Y."/>
            <person name="Liu Y."/>
            <person name="Wang X."/>
            <person name="Xiang C."/>
            <person name="Varshney R.K."/>
            <person name="Ding H."/>
            <person name="Gao S."/>
            <person name="Zong X."/>
        </authorList>
    </citation>
    <scope>NUCLEOTIDE SEQUENCE [LARGE SCALE GENOMIC DNA]</scope>
    <source>
        <strain evidence="1 2">cv. Zhongwan 6</strain>
    </source>
</reference>
<dbReference type="Gramene" id="Psat05G0243300-T1">
    <property type="protein sequence ID" value="KAI5405667.1"/>
    <property type="gene ID" value="KIW84_052433"/>
</dbReference>
<keyword evidence="2" id="KW-1185">Reference proteome</keyword>
<organism evidence="1 2">
    <name type="scientific">Pisum sativum</name>
    <name type="common">Garden pea</name>
    <name type="synonym">Lathyrus oleraceus</name>
    <dbReference type="NCBI Taxonomy" id="3888"/>
    <lineage>
        <taxon>Eukaryota</taxon>
        <taxon>Viridiplantae</taxon>
        <taxon>Streptophyta</taxon>
        <taxon>Embryophyta</taxon>
        <taxon>Tracheophyta</taxon>
        <taxon>Spermatophyta</taxon>
        <taxon>Magnoliopsida</taxon>
        <taxon>eudicotyledons</taxon>
        <taxon>Gunneridae</taxon>
        <taxon>Pentapetalae</taxon>
        <taxon>rosids</taxon>
        <taxon>fabids</taxon>
        <taxon>Fabales</taxon>
        <taxon>Fabaceae</taxon>
        <taxon>Papilionoideae</taxon>
        <taxon>50 kb inversion clade</taxon>
        <taxon>NPAAA clade</taxon>
        <taxon>Hologalegina</taxon>
        <taxon>IRL clade</taxon>
        <taxon>Fabeae</taxon>
        <taxon>Lathyrus</taxon>
    </lineage>
</organism>
<dbReference type="EMBL" id="JAMSHJ010000005">
    <property type="protein sequence ID" value="KAI5405667.1"/>
    <property type="molecule type" value="Genomic_DNA"/>
</dbReference>
<evidence type="ECO:0000313" key="1">
    <source>
        <dbReference type="EMBL" id="KAI5405667.1"/>
    </source>
</evidence>
<name>A0A9D5ABY3_PEA</name>
<dbReference type="Proteomes" id="UP001058974">
    <property type="component" value="Chromosome 5"/>
</dbReference>
<proteinExistence type="predicted"/>